<protein>
    <submittedName>
        <fullName evidence="2">GNAT family N-acetyltransferase</fullName>
    </submittedName>
</protein>
<evidence type="ECO:0000313" key="2">
    <source>
        <dbReference type="EMBL" id="MER8937021.1"/>
    </source>
</evidence>
<accession>A0ABV1YPD4</accession>
<evidence type="ECO:0000313" key="3">
    <source>
        <dbReference type="Proteomes" id="UP001464387"/>
    </source>
</evidence>
<feature type="domain" description="N-acetyltransferase" evidence="1">
    <location>
        <begin position="135"/>
        <end position="263"/>
    </location>
</feature>
<keyword evidence="3" id="KW-1185">Reference proteome</keyword>
<dbReference type="CDD" id="cd04301">
    <property type="entry name" value="NAT_SF"/>
    <property type="match status" value="1"/>
</dbReference>
<dbReference type="EMBL" id="JAMYPJ010000062">
    <property type="protein sequence ID" value="MER8937021.1"/>
    <property type="molecule type" value="Genomic_DNA"/>
</dbReference>
<proteinExistence type="predicted"/>
<organism evidence="2 3">
    <name type="scientific">Mesorhizobium opportunistum</name>
    <dbReference type="NCBI Taxonomy" id="593909"/>
    <lineage>
        <taxon>Bacteria</taxon>
        <taxon>Pseudomonadati</taxon>
        <taxon>Pseudomonadota</taxon>
        <taxon>Alphaproteobacteria</taxon>
        <taxon>Hyphomicrobiales</taxon>
        <taxon>Phyllobacteriaceae</taxon>
        <taxon>Mesorhizobium</taxon>
    </lineage>
</organism>
<dbReference type="RefSeq" id="WP_287269188.1">
    <property type="nucleotide sequence ID" value="NZ_JAMYMY010000060.1"/>
</dbReference>
<reference evidence="2 3" key="1">
    <citation type="journal article" date="2024" name="Proc. Natl. Acad. Sci. U.S.A.">
        <title>The evolutionary genomics of adaptation to stress in wild rhizobium bacteria.</title>
        <authorList>
            <person name="Kehlet-Delgado H."/>
            <person name="Montoya A.P."/>
            <person name="Jensen K.T."/>
            <person name="Wendlandt C.E."/>
            <person name="Dexheimer C."/>
            <person name="Roberts M."/>
            <person name="Torres Martinez L."/>
            <person name="Friesen M.L."/>
            <person name="Griffitts J.S."/>
            <person name="Porter S.S."/>
        </authorList>
    </citation>
    <scope>NUCLEOTIDE SEQUENCE [LARGE SCALE GENOMIC DNA]</scope>
    <source>
        <strain evidence="2 3">M0729</strain>
    </source>
</reference>
<dbReference type="Proteomes" id="UP001464387">
    <property type="component" value="Unassembled WGS sequence"/>
</dbReference>
<dbReference type="InterPro" id="IPR016181">
    <property type="entry name" value="Acyl_CoA_acyltransferase"/>
</dbReference>
<dbReference type="InterPro" id="IPR000182">
    <property type="entry name" value="GNAT_dom"/>
</dbReference>
<dbReference type="SUPFAM" id="SSF55729">
    <property type="entry name" value="Acyl-CoA N-acyltransferases (Nat)"/>
    <property type="match status" value="1"/>
</dbReference>
<dbReference type="PROSITE" id="PS51186">
    <property type="entry name" value="GNAT"/>
    <property type="match status" value="1"/>
</dbReference>
<dbReference type="Gene3D" id="3.40.630.30">
    <property type="match status" value="1"/>
</dbReference>
<name>A0ABV1YPD4_9HYPH</name>
<dbReference type="Pfam" id="PF13508">
    <property type="entry name" value="Acetyltransf_7"/>
    <property type="match status" value="1"/>
</dbReference>
<evidence type="ECO:0000259" key="1">
    <source>
        <dbReference type="PROSITE" id="PS51186"/>
    </source>
</evidence>
<gene>
    <name evidence="2" type="ORF">NKI33_29230</name>
</gene>
<comment type="caution">
    <text evidence="2">The sequence shown here is derived from an EMBL/GenBank/DDBJ whole genome shotgun (WGS) entry which is preliminary data.</text>
</comment>
<sequence>MTTAKREMDSAIEVFVHGFSTDKSRTFPYEASRVGPLWLMRDAERKNPREYRSEEWVVHDVAAQQADTIVRQHARPGFTMSVMIANDDPDGPTRTAYKALGYRLLRTEGFFVQPLRRIPSPPIPSPPIPSPPAVVSIERVRTAERAAQLARIVRRRPIPDELLGDGAPFRQYVAVDGDDIVGRVRSIDAVGATWCAAMYVEPSHRRRGIGQALMSKMLLDDRAHGSTCSVLAATHAGALLYNRVGYERIGTLLIFQPKKQAAK</sequence>